<dbReference type="PANTHER" id="PTHR40447">
    <property type="entry name" value="ANAEROBIC SULFITE REDUCTASE SUBUNIT A"/>
    <property type="match status" value="1"/>
</dbReference>
<dbReference type="InterPro" id="IPR009051">
    <property type="entry name" value="Helical_ferredxn"/>
</dbReference>
<dbReference type="PROSITE" id="PS00198">
    <property type="entry name" value="4FE4S_FER_1"/>
    <property type="match status" value="2"/>
</dbReference>
<keyword evidence="2" id="KW-0408">Iron</keyword>
<dbReference type="Pfam" id="PF17179">
    <property type="entry name" value="Fer4_22"/>
    <property type="match status" value="1"/>
</dbReference>
<keyword evidence="3" id="KW-0411">Iron-sulfur</keyword>
<dbReference type="GO" id="GO:0046872">
    <property type="term" value="F:metal ion binding"/>
    <property type="evidence" value="ECO:0007669"/>
    <property type="project" value="UniProtKB-KW"/>
</dbReference>
<organism evidence="5">
    <name type="scientific">Candidatus Nitricoxidivorans perseverans</name>
    <dbReference type="NCBI Taxonomy" id="2975601"/>
    <lineage>
        <taxon>Bacteria</taxon>
        <taxon>Pseudomonadati</taxon>
        <taxon>Pseudomonadota</taxon>
        <taxon>Betaproteobacteria</taxon>
        <taxon>Nitrosomonadales</taxon>
        <taxon>Sterolibacteriaceae</taxon>
        <taxon>Candidatus Nitricoxidivorans</taxon>
    </lineage>
</organism>
<dbReference type="InterPro" id="IPR017900">
    <property type="entry name" value="4Fe4S_Fe_S_CS"/>
</dbReference>
<evidence type="ECO:0000259" key="4">
    <source>
        <dbReference type="PROSITE" id="PS51379"/>
    </source>
</evidence>
<keyword evidence="1" id="KW-0479">Metal-binding</keyword>
<evidence type="ECO:0000313" key="5">
    <source>
        <dbReference type="EMBL" id="WIM05547.1"/>
    </source>
</evidence>
<reference evidence="5" key="1">
    <citation type="journal article" date="2023" name="Nat. Microbiol.">
        <title>Enrichment and characterization of a nitric oxide-reducing microbial community in a continuous bioreactor.</title>
        <authorList>
            <person name="Garrido-Amador P."/>
            <person name="Stortenbeker N."/>
            <person name="Wessels H.J.C.T."/>
            <person name="Speth D.R."/>
            <person name="Garcia-Heredia I."/>
            <person name="Kartal B."/>
        </authorList>
    </citation>
    <scope>NUCLEOTIDE SEQUENCE</scope>
    <source>
        <strain evidence="5">MAG1</strain>
    </source>
</reference>
<dbReference type="Gene3D" id="1.10.1060.10">
    <property type="entry name" value="Alpha-helical ferredoxin"/>
    <property type="match status" value="1"/>
</dbReference>
<dbReference type="InterPro" id="IPR017896">
    <property type="entry name" value="4Fe4S_Fe-S-bd"/>
</dbReference>
<dbReference type="EMBL" id="CP107246">
    <property type="protein sequence ID" value="WIM05547.1"/>
    <property type="molecule type" value="Genomic_DNA"/>
</dbReference>
<evidence type="ECO:0000256" key="1">
    <source>
        <dbReference type="ARBA" id="ARBA00022723"/>
    </source>
</evidence>
<dbReference type="KEGG" id="npv:OHM77_12830"/>
<evidence type="ECO:0000256" key="3">
    <source>
        <dbReference type="ARBA" id="ARBA00023014"/>
    </source>
</evidence>
<feature type="domain" description="4Fe-4S ferredoxin-type" evidence="4">
    <location>
        <begin position="225"/>
        <end position="257"/>
    </location>
</feature>
<dbReference type="PROSITE" id="PS51379">
    <property type="entry name" value="4FE4S_FER_2"/>
    <property type="match status" value="2"/>
</dbReference>
<name>A0AA49IV30_9PROT</name>
<sequence>MDKLIDKARLSDWITALADWEVFAPALEDGVWTFKAAGEAVSLGHTNVKQPPKDFAFPQREIYFSFEQVKGEPPRLTQKLPAEAKRVVFGVRPCDGRAVPRMDRVFNDPQFPDAYYQARRNGLAYVGLACNRPVAPTCFCKSVGGSPVSSEGMDVLLTDLGDRYFVQAVTKTGEALVAAADKLFVKASPADKKALEKTHADAEAQPQRAIADAAGAAKKLKANFDSPLWETLAQGCIGCGICTFLCPTCHCFDINDEVTGTAPMKGNRVRTWDNCQFPDFTMHTSGHNPRETLGSRLRQRVCHKFQYFHENYGMLQCTGCGRCVSECPVGIDIVNVVNKVTENVA</sequence>
<dbReference type="PANTHER" id="PTHR40447:SF1">
    <property type="entry name" value="ANAEROBIC SULFITE REDUCTASE SUBUNIT A"/>
    <property type="match status" value="1"/>
</dbReference>
<accession>A0AA49IV30</accession>
<gene>
    <name evidence="5" type="ORF">OHM77_12830</name>
</gene>
<dbReference type="SUPFAM" id="SSF46548">
    <property type="entry name" value="alpha-helical ferredoxin"/>
    <property type="match status" value="1"/>
</dbReference>
<dbReference type="GO" id="GO:0051536">
    <property type="term" value="F:iron-sulfur cluster binding"/>
    <property type="evidence" value="ECO:0007669"/>
    <property type="project" value="UniProtKB-KW"/>
</dbReference>
<proteinExistence type="predicted"/>
<dbReference type="AlphaFoldDB" id="A0AA49IV30"/>
<dbReference type="Proteomes" id="UP001234916">
    <property type="component" value="Chromosome"/>
</dbReference>
<feature type="domain" description="4Fe-4S ferredoxin-type" evidence="4">
    <location>
        <begin position="306"/>
        <end position="339"/>
    </location>
</feature>
<evidence type="ECO:0000256" key="2">
    <source>
        <dbReference type="ARBA" id="ARBA00023004"/>
    </source>
</evidence>
<protein>
    <submittedName>
        <fullName evidence="5">4Fe-4S dicluster domain-containing protein</fullName>
    </submittedName>
</protein>